<evidence type="ECO:0000313" key="2">
    <source>
        <dbReference type="Proteomes" id="UP000886501"/>
    </source>
</evidence>
<reference evidence="1" key="1">
    <citation type="submission" date="2019-10" db="EMBL/GenBank/DDBJ databases">
        <authorList>
            <consortium name="DOE Joint Genome Institute"/>
            <person name="Kuo A."/>
            <person name="Miyauchi S."/>
            <person name="Kiss E."/>
            <person name="Drula E."/>
            <person name="Kohler A."/>
            <person name="Sanchez-Garcia M."/>
            <person name="Andreopoulos B."/>
            <person name="Barry K.W."/>
            <person name="Bonito G."/>
            <person name="Buee M."/>
            <person name="Carver A."/>
            <person name="Chen C."/>
            <person name="Cichocki N."/>
            <person name="Clum A."/>
            <person name="Culley D."/>
            <person name="Crous P.W."/>
            <person name="Fauchery L."/>
            <person name="Girlanda M."/>
            <person name="Hayes R."/>
            <person name="Keri Z."/>
            <person name="Labutti K."/>
            <person name="Lipzen A."/>
            <person name="Lombard V."/>
            <person name="Magnuson J."/>
            <person name="Maillard F."/>
            <person name="Morin E."/>
            <person name="Murat C."/>
            <person name="Nolan M."/>
            <person name="Ohm R."/>
            <person name="Pangilinan J."/>
            <person name="Pereira M."/>
            <person name="Perotto S."/>
            <person name="Peter M."/>
            <person name="Riley R."/>
            <person name="Sitrit Y."/>
            <person name="Stielow B."/>
            <person name="Szollosi G."/>
            <person name="Zifcakova L."/>
            <person name="Stursova M."/>
            <person name="Spatafora J.W."/>
            <person name="Tedersoo L."/>
            <person name="Vaario L.-M."/>
            <person name="Yamada A."/>
            <person name="Yan M."/>
            <person name="Wang P."/>
            <person name="Xu J."/>
            <person name="Bruns T."/>
            <person name="Baldrian P."/>
            <person name="Vilgalys R."/>
            <person name="Henrissat B."/>
            <person name="Grigoriev I.V."/>
            <person name="Hibbett D."/>
            <person name="Nagy L.G."/>
            <person name="Martin F.M."/>
        </authorList>
    </citation>
    <scope>NUCLEOTIDE SEQUENCE</scope>
    <source>
        <strain evidence="1">P2</strain>
    </source>
</reference>
<comment type="caution">
    <text evidence="1">The sequence shown here is derived from an EMBL/GenBank/DDBJ whole genome shotgun (WGS) entry which is preliminary data.</text>
</comment>
<reference evidence="1" key="2">
    <citation type="journal article" date="2020" name="Nat. Commun.">
        <title>Large-scale genome sequencing of mycorrhizal fungi provides insights into the early evolution of symbiotic traits.</title>
        <authorList>
            <person name="Miyauchi S."/>
            <person name="Kiss E."/>
            <person name="Kuo A."/>
            <person name="Drula E."/>
            <person name="Kohler A."/>
            <person name="Sanchez-Garcia M."/>
            <person name="Morin E."/>
            <person name="Andreopoulos B."/>
            <person name="Barry K.W."/>
            <person name="Bonito G."/>
            <person name="Buee M."/>
            <person name="Carver A."/>
            <person name="Chen C."/>
            <person name="Cichocki N."/>
            <person name="Clum A."/>
            <person name="Culley D."/>
            <person name="Crous P.W."/>
            <person name="Fauchery L."/>
            <person name="Girlanda M."/>
            <person name="Hayes R.D."/>
            <person name="Keri Z."/>
            <person name="LaButti K."/>
            <person name="Lipzen A."/>
            <person name="Lombard V."/>
            <person name="Magnuson J."/>
            <person name="Maillard F."/>
            <person name="Murat C."/>
            <person name="Nolan M."/>
            <person name="Ohm R.A."/>
            <person name="Pangilinan J."/>
            <person name="Pereira M.F."/>
            <person name="Perotto S."/>
            <person name="Peter M."/>
            <person name="Pfister S."/>
            <person name="Riley R."/>
            <person name="Sitrit Y."/>
            <person name="Stielow J.B."/>
            <person name="Szollosi G."/>
            <person name="Zifcakova L."/>
            <person name="Stursova M."/>
            <person name="Spatafora J.W."/>
            <person name="Tedersoo L."/>
            <person name="Vaario L.M."/>
            <person name="Yamada A."/>
            <person name="Yan M."/>
            <person name="Wang P."/>
            <person name="Xu J."/>
            <person name="Bruns T."/>
            <person name="Baldrian P."/>
            <person name="Vilgalys R."/>
            <person name="Dunand C."/>
            <person name="Henrissat B."/>
            <person name="Grigoriev I.V."/>
            <person name="Hibbett D."/>
            <person name="Nagy L.G."/>
            <person name="Martin F.M."/>
        </authorList>
    </citation>
    <scope>NUCLEOTIDE SEQUENCE</scope>
    <source>
        <strain evidence="1">P2</strain>
    </source>
</reference>
<sequence>MSVIATAPPVLLPELLGVSPHFVLDTIVNISNNSVEHCVDAIEGFLTGWAEKRADRLKDSGGDDWDSKQEIEQGTVSFQTLLESHMDIALDFFEVWCMRNIFTIPAELPVVVPHQAGLILDQPTSKEQELLAEIDDLRRRIQVQRKLRNTYKKALRISVTRRTASERTSSRLRGILEGTNLRAPREIVRLFEGISGTDRVEVGANRTVGSSVAGKREWETDKLGYGRWAAVESINKGLGGQIQSLAIGPATEATAEIGSARDLDLIK</sequence>
<accession>A0ACB6ZSN4</accession>
<organism evidence="1 2">
    <name type="scientific">Thelephora ganbajun</name>
    <name type="common">Ganba fungus</name>
    <dbReference type="NCBI Taxonomy" id="370292"/>
    <lineage>
        <taxon>Eukaryota</taxon>
        <taxon>Fungi</taxon>
        <taxon>Dikarya</taxon>
        <taxon>Basidiomycota</taxon>
        <taxon>Agaricomycotina</taxon>
        <taxon>Agaricomycetes</taxon>
        <taxon>Thelephorales</taxon>
        <taxon>Thelephoraceae</taxon>
        <taxon>Thelephora</taxon>
    </lineage>
</organism>
<dbReference type="EMBL" id="MU117968">
    <property type="protein sequence ID" value="KAF9652458.1"/>
    <property type="molecule type" value="Genomic_DNA"/>
</dbReference>
<gene>
    <name evidence="1" type="ORF">BDM02DRAFT_3089048</name>
</gene>
<proteinExistence type="predicted"/>
<evidence type="ECO:0000313" key="1">
    <source>
        <dbReference type="EMBL" id="KAF9652458.1"/>
    </source>
</evidence>
<name>A0ACB6ZSN4_THEGA</name>
<keyword evidence="2" id="KW-1185">Reference proteome</keyword>
<protein>
    <submittedName>
        <fullName evidence="1">Uncharacterized protein</fullName>
    </submittedName>
</protein>
<dbReference type="Proteomes" id="UP000886501">
    <property type="component" value="Unassembled WGS sequence"/>
</dbReference>